<proteinExistence type="predicted"/>
<dbReference type="GO" id="GO:0016197">
    <property type="term" value="P:endosomal transport"/>
    <property type="evidence" value="ECO:0007669"/>
    <property type="project" value="TreeGrafter"/>
</dbReference>
<name>A0AA88I377_ARTSF</name>
<keyword evidence="8" id="KW-1185">Reference proteome</keyword>
<dbReference type="GO" id="GO:0031901">
    <property type="term" value="C:early endosome membrane"/>
    <property type="evidence" value="ECO:0007669"/>
    <property type="project" value="TreeGrafter"/>
</dbReference>
<dbReference type="InterPro" id="IPR011011">
    <property type="entry name" value="Znf_FYVE_PHD"/>
</dbReference>
<keyword evidence="2 4" id="KW-0863">Zinc-finger</keyword>
<dbReference type="Gene3D" id="3.30.500.40">
    <property type="match status" value="1"/>
</dbReference>
<dbReference type="InterPro" id="IPR013083">
    <property type="entry name" value="Znf_RING/FYVE/PHD"/>
</dbReference>
<feature type="compositionally biased region" description="Basic and acidic residues" evidence="5">
    <location>
        <begin position="370"/>
        <end position="402"/>
    </location>
</feature>
<dbReference type="SMART" id="SM01421">
    <property type="entry name" value="DUF3480"/>
    <property type="match status" value="1"/>
</dbReference>
<dbReference type="CDD" id="cd15729">
    <property type="entry name" value="FYVE_endofin"/>
    <property type="match status" value="1"/>
</dbReference>
<dbReference type="PANTHER" id="PTHR46319:SF3">
    <property type="entry name" value="ZINC FINGER FYVE DOMAIN-CONTAINING PROTEIN"/>
    <property type="match status" value="1"/>
</dbReference>
<dbReference type="InterPro" id="IPR022557">
    <property type="entry name" value="SARA-like_C"/>
</dbReference>
<feature type="compositionally biased region" description="Polar residues" evidence="5">
    <location>
        <begin position="341"/>
        <end position="365"/>
    </location>
</feature>
<dbReference type="InterPro" id="IPR017455">
    <property type="entry name" value="Znf_FYVE-rel"/>
</dbReference>
<keyword evidence="1" id="KW-0479">Metal-binding</keyword>
<evidence type="ECO:0000256" key="4">
    <source>
        <dbReference type="PROSITE-ProRule" id="PRU00091"/>
    </source>
</evidence>
<feature type="compositionally biased region" description="Polar residues" evidence="5">
    <location>
        <begin position="51"/>
        <end position="72"/>
    </location>
</feature>
<dbReference type="InterPro" id="IPR000306">
    <property type="entry name" value="Znf_FYVE"/>
</dbReference>
<dbReference type="PANTHER" id="PTHR46319">
    <property type="entry name" value="ZINC FINGER FYVE DOMAIN-CONTAINING PROTEIN"/>
    <property type="match status" value="1"/>
</dbReference>
<feature type="domain" description="FYVE-type" evidence="6">
    <location>
        <begin position="535"/>
        <end position="594"/>
    </location>
</feature>
<dbReference type="Proteomes" id="UP001187531">
    <property type="component" value="Unassembled WGS sequence"/>
</dbReference>
<feature type="region of interest" description="Disordered" evidence="5">
    <location>
        <begin position="341"/>
        <end position="423"/>
    </location>
</feature>
<evidence type="ECO:0000313" key="8">
    <source>
        <dbReference type="Proteomes" id="UP001187531"/>
    </source>
</evidence>
<keyword evidence="3" id="KW-0862">Zinc</keyword>
<dbReference type="PROSITE" id="PS50178">
    <property type="entry name" value="ZF_FYVE"/>
    <property type="match status" value="1"/>
</dbReference>
<dbReference type="GO" id="GO:0008270">
    <property type="term" value="F:zinc ion binding"/>
    <property type="evidence" value="ECO:0007669"/>
    <property type="project" value="UniProtKB-KW"/>
</dbReference>
<evidence type="ECO:0000256" key="1">
    <source>
        <dbReference type="ARBA" id="ARBA00022723"/>
    </source>
</evidence>
<dbReference type="Gene3D" id="3.30.1360.220">
    <property type="entry name" value="Domain of unknown function (DUF3480), N-terminal subdomain"/>
    <property type="match status" value="1"/>
</dbReference>
<dbReference type="Pfam" id="PF01363">
    <property type="entry name" value="FYVE"/>
    <property type="match status" value="1"/>
</dbReference>
<dbReference type="Pfam" id="PF11979">
    <property type="entry name" value="SARA_C"/>
    <property type="match status" value="1"/>
</dbReference>
<dbReference type="EMBL" id="JAVRJZ010000005">
    <property type="protein sequence ID" value="KAK2722033.1"/>
    <property type="molecule type" value="Genomic_DNA"/>
</dbReference>
<feature type="compositionally biased region" description="Basic residues" evidence="5">
    <location>
        <begin position="691"/>
        <end position="700"/>
    </location>
</feature>
<feature type="region of interest" description="Disordered" evidence="5">
    <location>
        <begin position="672"/>
        <end position="711"/>
    </location>
</feature>
<dbReference type="InterPro" id="IPR024608">
    <property type="entry name" value="SARA-like_SBD"/>
</dbReference>
<dbReference type="SUPFAM" id="SSF57903">
    <property type="entry name" value="FYVE/PHD zinc finger"/>
    <property type="match status" value="1"/>
</dbReference>
<accession>A0AA88I377</accession>
<dbReference type="FunFam" id="3.30.40.10:FF:000084">
    <property type="entry name" value="Zinc finger, FYVE domain-containing 9b"/>
    <property type="match status" value="1"/>
</dbReference>
<gene>
    <name evidence="7" type="ORF">QYM36_002553</name>
</gene>
<feature type="region of interest" description="Disordered" evidence="5">
    <location>
        <begin position="41"/>
        <end position="121"/>
    </location>
</feature>
<dbReference type="Gene3D" id="3.30.40.10">
    <property type="entry name" value="Zinc/RING finger domain, C3HC4 (zinc finger)"/>
    <property type="match status" value="1"/>
</dbReference>
<dbReference type="InterPro" id="IPR037145">
    <property type="entry name" value="SARA_Smad-bd_sf"/>
</dbReference>
<evidence type="ECO:0000256" key="2">
    <source>
        <dbReference type="ARBA" id="ARBA00022771"/>
    </source>
</evidence>
<evidence type="ECO:0000313" key="7">
    <source>
        <dbReference type="EMBL" id="KAK2722033.1"/>
    </source>
</evidence>
<dbReference type="Gene3D" id="4.10.720.10">
    <property type="entry name" value="Smad anchor for receptor activation, Smad-binding domain"/>
    <property type="match status" value="1"/>
</dbReference>
<dbReference type="Pfam" id="PF11409">
    <property type="entry name" value="SARA"/>
    <property type="match status" value="1"/>
</dbReference>
<organism evidence="7 8">
    <name type="scientific">Artemia franciscana</name>
    <name type="common">Brine shrimp</name>
    <name type="synonym">Artemia sanfranciscana</name>
    <dbReference type="NCBI Taxonomy" id="6661"/>
    <lineage>
        <taxon>Eukaryota</taxon>
        <taxon>Metazoa</taxon>
        <taxon>Ecdysozoa</taxon>
        <taxon>Arthropoda</taxon>
        <taxon>Crustacea</taxon>
        <taxon>Branchiopoda</taxon>
        <taxon>Anostraca</taxon>
        <taxon>Artemiidae</taxon>
        <taxon>Artemia</taxon>
    </lineage>
</organism>
<sequence>MEKFTIDLDKILDEFELKEDQADSHENFYKKIVAVQPDINPLADAHGRGNENLSNDESNTSGEDANLDQSKASLEISREGSIERPQVNQDASDSGIEHDLVSSNPDLDNNENAGQEGGIDRSQELETEAFQNLDRNNIVHDLVSFDEDFILPVLTERISNLDLLTDINFENAVAGQSTETNYLNSDSSAVPGDIHCETNSTIPKHEIENDQDILQDLPPDFDDTAANLNELNLDSSRDFSNKNNKLDHNMENLSNAIMEENKCGKQGLNTSKPREYTSEEPALCDSNAITSSKVKFGDFDPTVTEEDLEKLLKELESEKETSSELLNGIVDDQFKVPNENVQADTSEKQTNLQEDLSDVSTSAKAFSNVDETRPDENKPEPLLNKELDQHGYVDIQEVAREPDLEENQDQEPTHSDNSAVEAEPDVIGVSLTNVKPDVVGPKELEPDLVKNVETSVTGEQSDSSRPTDLGLVENLDVTLGSPGRTPHPQLPREVVEGELATCENIRDIESRLEPYTSLTEEERSMGIIKPFWIPDEDALNCMHCDIKFTLLKRRHHCRACGKVFCSTCCSLKTKIEYLENREERVCQPCFSTLSKVEAYKKYAMPFPSPCGERPNPNNPSEYCSTVPPLQQAAEAGPSGPPVVMVPVGVLKREGSSSKSGCEQKQVMFSDGIRPGGDLANLDEPHTTTVRPSKRSSKSKKTSGAVFKSNRGDLPPCLLPRDGVSLPPILQPSEADSGSGMKLEQVSDVASLLKRLRDEEQPPLSFLLNKNLTVSVKIVHLDCCVNKTCWSFSTKGLKTVCQDELLILIEEIADEKTFPRDIFAHISSVYEDAVKGRILRESDFVSFDRPFLSSTEIGGILYIQPTFQCVKKLSLPSCPFLFGLLVLRPEVPWAKVFPLRLVLRLGAEHRYYPCPLYSSRNRGPVYSEIRNTIVNILADLRNFSYTLPIITGLTIQVEDKQTIILIPKNHHALVVKAVNQSNENVLALGASFNSEADSHLVCIQESDGSYQTQAINIQNRPRSATGANFVVFNGALKTTSGLTGKSSIVEDGVMVQILPETMVILKNSLREMQNFQISCGSAHNNPSEDVVSLRWTDDLSHVNAGVISPIDNMSLAGKQSTKVRSGMELQCNKKAIRWNDLYIIQRDKEDSVSSPPPQLSKSCEAIANSTCSALSKHLDSLSEAGLSLMAVRLTLDSAEPEYAAGSCGEALPSAYTSDLDTNLIPVMLTESQKFEGTFVVELWFYIVNKD</sequence>
<evidence type="ECO:0000256" key="3">
    <source>
        <dbReference type="ARBA" id="ARBA00022833"/>
    </source>
</evidence>
<evidence type="ECO:0000256" key="5">
    <source>
        <dbReference type="SAM" id="MobiDB-lite"/>
    </source>
</evidence>
<protein>
    <recommendedName>
        <fullName evidence="6">FYVE-type domain-containing protein</fullName>
    </recommendedName>
</protein>
<dbReference type="SMART" id="SM00064">
    <property type="entry name" value="FYVE"/>
    <property type="match status" value="1"/>
</dbReference>
<comment type="caution">
    <text evidence="7">The sequence shown here is derived from an EMBL/GenBank/DDBJ whole genome shotgun (WGS) entry which is preliminary data.</text>
</comment>
<evidence type="ECO:0000259" key="6">
    <source>
        <dbReference type="PROSITE" id="PS50178"/>
    </source>
</evidence>
<dbReference type="SMART" id="SM01422">
    <property type="entry name" value="SARA"/>
    <property type="match status" value="1"/>
</dbReference>
<dbReference type="AlphaFoldDB" id="A0AA88I377"/>
<reference evidence="7" key="1">
    <citation type="submission" date="2023-07" db="EMBL/GenBank/DDBJ databases">
        <title>Chromosome-level genome assembly of Artemia franciscana.</title>
        <authorList>
            <person name="Jo E."/>
        </authorList>
    </citation>
    <scope>NUCLEOTIDE SEQUENCE</scope>
    <source>
        <tissue evidence="7">Whole body</tissue>
    </source>
</reference>
<feature type="compositionally biased region" description="Polar residues" evidence="5">
    <location>
        <begin position="101"/>
        <end position="113"/>
    </location>
</feature>